<keyword evidence="2" id="KW-0812">Transmembrane</keyword>
<dbReference type="Proteomes" id="UP000604825">
    <property type="component" value="Unassembled WGS sequence"/>
</dbReference>
<accession>A0A811PZU1</accession>
<keyword evidence="4" id="KW-1185">Reference proteome</keyword>
<dbReference type="EMBL" id="CAJGYO010000008">
    <property type="protein sequence ID" value="CAD6249830.1"/>
    <property type="molecule type" value="Genomic_DNA"/>
</dbReference>
<protein>
    <recommendedName>
        <fullName evidence="5">Zinc finger GRF-type domain-containing protein</fullName>
    </recommendedName>
</protein>
<organism evidence="3 4">
    <name type="scientific">Miscanthus lutarioriparius</name>
    <dbReference type="NCBI Taxonomy" id="422564"/>
    <lineage>
        <taxon>Eukaryota</taxon>
        <taxon>Viridiplantae</taxon>
        <taxon>Streptophyta</taxon>
        <taxon>Embryophyta</taxon>
        <taxon>Tracheophyta</taxon>
        <taxon>Spermatophyta</taxon>
        <taxon>Magnoliopsida</taxon>
        <taxon>Liliopsida</taxon>
        <taxon>Poales</taxon>
        <taxon>Poaceae</taxon>
        <taxon>PACMAD clade</taxon>
        <taxon>Panicoideae</taxon>
        <taxon>Andropogonodae</taxon>
        <taxon>Andropogoneae</taxon>
        <taxon>Saccharinae</taxon>
        <taxon>Miscanthus</taxon>
    </lineage>
</organism>
<keyword evidence="2" id="KW-1133">Transmembrane helix</keyword>
<evidence type="ECO:0000313" key="3">
    <source>
        <dbReference type="EMBL" id="CAD6249830.1"/>
    </source>
</evidence>
<feature type="transmembrane region" description="Helical" evidence="2">
    <location>
        <begin position="130"/>
        <end position="154"/>
    </location>
</feature>
<comment type="caution">
    <text evidence="3">The sequence shown here is derived from an EMBL/GenBank/DDBJ whole genome shotgun (WGS) entry which is preliminary data.</text>
</comment>
<dbReference type="PANTHER" id="PTHR33680">
    <property type="entry name" value="OS07G0190500 PROTEIN"/>
    <property type="match status" value="1"/>
</dbReference>
<gene>
    <name evidence="3" type="ORF">NCGR_LOCUS33632</name>
</gene>
<evidence type="ECO:0000313" key="4">
    <source>
        <dbReference type="Proteomes" id="UP000604825"/>
    </source>
</evidence>
<dbReference type="PANTHER" id="PTHR33680:SF7">
    <property type="entry name" value="OS02G0474200 PROTEIN"/>
    <property type="match status" value="1"/>
</dbReference>
<dbReference type="AlphaFoldDB" id="A0A811PZU1"/>
<reference evidence="3" key="1">
    <citation type="submission" date="2020-10" db="EMBL/GenBank/DDBJ databases">
        <authorList>
            <person name="Han B."/>
            <person name="Lu T."/>
            <person name="Zhao Q."/>
            <person name="Huang X."/>
            <person name="Zhao Y."/>
        </authorList>
    </citation>
    <scope>NUCLEOTIDE SEQUENCE</scope>
</reference>
<keyword evidence="2" id="KW-0472">Membrane</keyword>
<proteinExistence type="predicted"/>
<evidence type="ECO:0008006" key="5">
    <source>
        <dbReference type="Google" id="ProtNLM"/>
    </source>
</evidence>
<evidence type="ECO:0000256" key="2">
    <source>
        <dbReference type="SAM" id="Phobius"/>
    </source>
</evidence>
<name>A0A811PZU1_9POAL</name>
<sequence>MAAESSSVAATRRRGDEPRPITCPNCHRHKVVKCRSKQPWSLDQIFYTCPDHNKDGTGCPFFLWEAGYINHLETEAAKEKAAGMQSDEVTESLLEKNVDLGNRDATAVEVEHATAVEVELRTLINIGYDIAGLLKCILCMCLIIVVVQLLLVFVQMKK</sequence>
<feature type="region of interest" description="Disordered" evidence="1">
    <location>
        <begin position="1"/>
        <end position="22"/>
    </location>
</feature>
<evidence type="ECO:0000256" key="1">
    <source>
        <dbReference type="SAM" id="MobiDB-lite"/>
    </source>
</evidence>
<dbReference type="OrthoDB" id="691816at2759"/>